<dbReference type="EMBL" id="CP063845">
    <property type="protein sequence ID" value="UFP95520.1"/>
    <property type="molecule type" value="Genomic_DNA"/>
</dbReference>
<dbReference type="GO" id="GO:0004519">
    <property type="term" value="F:endonuclease activity"/>
    <property type="evidence" value="ECO:0007669"/>
    <property type="project" value="UniProtKB-KW"/>
</dbReference>
<dbReference type="RefSeq" id="WP_230842746.1">
    <property type="nucleotide sequence ID" value="NZ_CP063845.1"/>
</dbReference>
<keyword evidence="3" id="KW-1185">Reference proteome</keyword>
<dbReference type="PANTHER" id="PTHR34107:SF1">
    <property type="entry name" value="SLL0198 PROTEIN"/>
    <property type="match status" value="1"/>
</dbReference>
<dbReference type="Pfam" id="PF05685">
    <property type="entry name" value="Uma2"/>
    <property type="match status" value="1"/>
</dbReference>
<evidence type="ECO:0000259" key="1">
    <source>
        <dbReference type="Pfam" id="PF05685"/>
    </source>
</evidence>
<keyword evidence="2" id="KW-0255">Endonuclease</keyword>
<gene>
    <name evidence="2" type="ORF">ISF26_04530</name>
</gene>
<dbReference type="InterPro" id="IPR012296">
    <property type="entry name" value="Nuclease_put_TT1808"/>
</dbReference>
<dbReference type="Proteomes" id="UP001054846">
    <property type="component" value="Chromosome"/>
</dbReference>
<protein>
    <submittedName>
        <fullName evidence="2">Uma2 family endonuclease</fullName>
    </submittedName>
</protein>
<dbReference type="SUPFAM" id="SSF52980">
    <property type="entry name" value="Restriction endonuclease-like"/>
    <property type="match status" value="1"/>
</dbReference>
<accession>A0ABY3PPG2</accession>
<dbReference type="InterPro" id="IPR011335">
    <property type="entry name" value="Restrct_endonuc-II-like"/>
</dbReference>
<feature type="domain" description="Putative restriction endonuclease" evidence="1">
    <location>
        <begin position="7"/>
        <end position="172"/>
    </location>
</feature>
<proteinExistence type="predicted"/>
<keyword evidence="2" id="KW-0378">Hydrolase</keyword>
<dbReference type="Gene3D" id="3.90.1570.10">
    <property type="entry name" value="tt1808, chain A"/>
    <property type="match status" value="1"/>
</dbReference>
<keyword evidence="2" id="KW-0540">Nuclease</keyword>
<evidence type="ECO:0000313" key="2">
    <source>
        <dbReference type="EMBL" id="UFP95520.1"/>
    </source>
</evidence>
<evidence type="ECO:0000313" key="3">
    <source>
        <dbReference type="Proteomes" id="UP001054846"/>
    </source>
</evidence>
<dbReference type="PANTHER" id="PTHR34107">
    <property type="entry name" value="SLL0198 PROTEIN-RELATED"/>
    <property type="match status" value="1"/>
</dbReference>
<name>A0ABY3PPG2_9CYAN</name>
<dbReference type="CDD" id="cd06260">
    <property type="entry name" value="DUF820-like"/>
    <property type="match status" value="1"/>
</dbReference>
<dbReference type="InterPro" id="IPR008538">
    <property type="entry name" value="Uma2"/>
</dbReference>
<sequence length="183" mass="20603">MRTRLTLQEFLDLPDDDTALELIDGQAVPKVSPKFLHATIQDALLQLIRARCRGRGRVRAEWGVILKRGGVDWVPVPDLTYISYERLPREWRRNEACPVAPEFVVEVVSPGQSLETFTTKARDYFAAGILHVWVVDPQPEETITVYSADGTAQTYSTEVTIPEPPELNLSAEQVFLAAQQLDQ</sequence>
<reference evidence="2 3" key="1">
    <citation type="journal article" date="2021" name="Genome Biol. Evol.">
        <title>Complete Genome Sequencing of a Novel Gloeobacter Species from a Waterfall Cave in Mexico.</title>
        <authorList>
            <person name="Saw J.H."/>
            <person name="Cardona T."/>
            <person name="Montejano G."/>
        </authorList>
    </citation>
    <scope>NUCLEOTIDE SEQUENCE [LARGE SCALE GENOMIC DNA]</scope>
    <source>
        <strain evidence="2">MG652769</strain>
    </source>
</reference>
<organism evidence="2 3">
    <name type="scientific">Gloeobacter morelensis MG652769</name>
    <dbReference type="NCBI Taxonomy" id="2781736"/>
    <lineage>
        <taxon>Bacteria</taxon>
        <taxon>Bacillati</taxon>
        <taxon>Cyanobacteriota</taxon>
        <taxon>Cyanophyceae</taxon>
        <taxon>Gloeobacterales</taxon>
        <taxon>Gloeobacteraceae</taxon>
        <taxon>Gloeobacter</taxon>
        <taxon>Gloeobacter morelensis</taxon>
    </lineage>
</organism>